<comment type="caution">
    <text evidence="2">The sequence shown here is derived from an EMBL/GenBank/DDBJ whole genome shotgun (WGS) entry which is preliminary data.</text>
</comment>
<dbReference type="EMBL" id="CAJVQB010006606">
    <property type="protein sequence ID" value="CAG8688148.1"/>
    <property type="molecule type" value="Genomic_DNA"/>
</dbReference>
<name>A0ABN7UVX5_GIGMA</name>
<keyword evidence="3" id="KW-1185">Reference proteome</keyword>
<protein>
    <submittedName>
        <fullName evidence="2">4615_t:CDS:1</fullName>
    </submittedName>
</protein>
<feature type="compositionally biased region" description="Polar residues" evidence="1">
    <location>
        <begin position="56"/>
        <end position="68"/>
    </location>
</feature>
<feature type="compositionally biased region" description="Basic and acidic residues" evidence="1">
    <location>
        <begin position="90"/>
        <end position="101"/>
    </location>
</feature>
<proteinExistence type="predicted"/>
<feature type="compositionally biased region" description="Low complexity" evidence="1">
    <location>
        <begin position="1"/>
        <end position="18"/>
    </location>
</feature>
<dbReference type="Proteomes" id="UP000789901">
    <property type="component" value="Unassembled WGS sequence"/>
</dbReference>
<feature type="region of interest" description="Disordered" evidence="1">
    <location>
        <begin position="1"/>
        <end position="135"/>
    </location>
</feature>
<evidence type="ECO:0000313" key="3">
    <source>
        <dbReference type="Proteomes" id="UP000789901"/>
    </source>
</evidence>
<evidence type="ECO:0000313" key="2">
    <source>
        <dbReference type="EMBL" id="CAG8688148.1"/>
    </source>
</evidence>
<sequence>MDNNTSNKSSNNNLPPNNIVCSHELSHNTYDSDSSDSSIRTTRSLQETFIRMSGKRGQTQSKQAAQLLSSHNESHTHHTSHSFECSCSIEHGRSFSPERRSHSPLCGQQSSNQNQPLQLHNTKQLRENLPETGLS</sequence>
<evidence type="ECO:0000256" key="1">
    <source>
        <dbReference type="SAM" id="MobiDB-lite"/>
    </source>
</evidence>
<accession>A0ABN7UVX5</accession>
<organism evidence="2 3">
    <name type="scientific">Gigaspora margarita</name>
    <dbReference type="NCBI Taxonomy" id="4874"/>
    <lineage>
        <taxon>Eukaryota</taxon>
        <taxon>Fungi</taxon>
        <taxon>Fungi incertae sedis</taxon>
        <taxon>Mucoromycota</taxon>
        <taxon>Glomeromycotina</taxon>
        <taxon>Glomeromycetes</taxon>
        <taxon>Diversisporales</taxon>
        <taxon>Gigasporaceae</taxon>
        <taxon>Gigaspora</taxon>
    </lineage>
</organism>
<gene>
    <name evidence="2" type="ORF">GMARGA_LOCUS11332</name>
</gene>
<reference evidence="2 3" key="1">
    <citation type="submission" date="2021-06" db="EMBL/GenBank/DDBJ databases">
        <authorList>
            <person name="Kallberg Y."/>
            <person name="Tangrot J."/>
            <person name="Rosling A."/>
        </authorList>
    </citation>
    <scope>NUCLEOTIDE SEQUENCE [LARGE SCALE GENOMIC DNA]</scope>
    <source>
        <strain evidence="2 3">120-4 pot B 10/14</strain>
    </source>
</reference>
<feature type="compositionally biased region" description="Low complexity" evidence="1">
    <location>
        <begin position="108"/>
        <end position="119"/>
    </location>
</feature>